<evidence type="ECO:0000259" key="2">
    <source>
        <dbReference type="PROSITE" id="PS51724"/>
    </source>
</evidence>
<evidence type="ECO:0000313" key="4">
    <source>
        <dbReference type="Proteomes" id="UP000006054"/>
    </source>
</evidence>
<dbReference type="InterPro" id="IPR007730">
    <property type="entry name" value="SPOR-like_dom"/>
</dbReference>
<keyword evidence="1" id="KW-0732">Signal</keyword>
<organism evidence="3 4">
    <name type="scientific">Bernardetia litoralis (strain ATCC 23117 / DSM 6794 / NBRC 15988 / NCIMB 1366 / Fx l1 / Sio-4)</name>
    <name type="common">Flexibacter litoralis</name>
    <dbReference type="NCBI Taxonomy" id="880071"/>
    <lineage>
        <taxon>Bacteria</taxon>
        <taxon>Pseudomonadati</taxon>
        <taxon>Bacteroidota</taxon>
        <taxon>Cytophagia</taxon>
        <taxon>Cytophagales</taxon>
        <taxon>Bernardetiaceae</taxon>
        <taxon>Bernardetia</taxon>
    </lineage>
</organism>
<proteinExistence type="predicted"/>
<dbReference type="OrthoDB" id="2473397at2"/>
<feature type="chain" id="PRO_5003685186" description="SPOR domain-containing protein" evidence="1">
    <location>
        <begin position="26"/>
        <end position="196"/>
    </location>
</feature>
<dbReference type="PROSITE" id="PS51724">
    <property type="entry name" value="SPOR"/>
    <property type="match status" value="1"/>
</dbReference>
<evidence type="ECO:0000313" key="3">
    <source>
        <dbReference type="EMBL" id="AFM02604.1"/>
    </source>
</evidence>
<dbReference type="STRING" id="880071.Fleli_0101"/>
<dbReference type="GO" id="GO:0042834">
    <property type="term" value="F:peptidoglycan binding"/>
    <property type="evidence" value="ECO:0007669"/>
    <property type="project" value="InterPro"/>
</dbReference>
<accession>I4AF69</accession>
<dbReference type="Proteomes" id="UP000006054">
    <property type="component" value="Chromosome"/>
</dbReference>
<dbReference type="RefSeq" id="WP_014796072.1">
    <property type="nucleotide sequence ID" value="NC_018018.1"/>
</dbReference>
<dbReference type="AlphaFoldDB" id="I4AF69"/>
<evidence type="ECO:0000256" key="1">
    <source>
        <dbReference type="SAM" id="SignalP"/>
    </source>
</evidence>
<keyword evidence="4" id="KW-1185">Reference proteome</keyword>
<protein>
    <recommendedName>
        <fullName evidence="2">SPOR domain-containing protein</fullName>
    </recommendedName>
</protein>
<name>I4AF69_BERLS</name>
<reference evidence="4" key="1">
    <citation type="submission" date="2012-06" db="EMBL/GenBank/DDBJ databases">
        <title>The complete genome of Flexibacter litoralis DSM 6794.</title>
        <authorList>
            <person name="Lucas S."/>
            <person name="Copeland A."/>
            <person name="Lapidus A."/>
            <person name="Glavina del Rio T."/>
            <person name="Dalin E."/>
            <person name="Tice H."/>
            <person name="Bruce D."/>
            <person name="Goodwin L."/>
            <person name="Pitluck S."/>
            <person name="Peters L."/>
            <person name="Ovchinnikova G."/>
            <person name="Lu M."/>
            <person name="Kyrpides N."/>
            <person name="Mavromatis K."/>
            <person name="Ivanova N."/>
            <person name="Brettin T."/>
            <person name="Detter J.C."/>
            <person name="Han C."/>
            <person name="Larimer F."/>
            <person name="Land M."/>
            <person name="Hauser L."/>
            <person name="Markowitz V."/>
            <person name="Cheng J.-F."/>
            <person name="Hugenholtz P."/>
            <person name="Woyke T."/>
            <person name="Wu D."/>
            <person name="Spring S."/>
            <person name="Lang E."/>
            <person name="Kopitz M."/>
            <person name="Brambilla E."/>
            <person name="Klenk H.-P."/>
            <person name="Eisen J.A."/>
        </authorList>
    </citation>
    <scope>NUCLEOTIDE SEQUENCE [LARGE SCALE GENOMIC DNA]</scope>
    <source>
        <strain evidence="4">ATCC 23117 / DSM 6794 / NBRC 15988 / NCIMB 1366 / Sio-4</strain>
    </source>
</reference>
<dbReference type="HOGENOM" id="CLU_1388434_0_0_10"/>
<dbReference type="PROSITE" id="PS51257">
    <property type="entry name" value="PROKAR_LIPOPROTEIN"/>
    <property type="match status" value="1"/>
</dbReference>
<feature type="domain" description="SPOR" evidence="2">
    <location>
        <begin position="100"/>
        <end position="182"/>
    </location>
</feature>
<feature type="signal peptide" evidence="1">
    <location>
        <begin position="1"/>
        <end position="25"/>
    </location>
</feature>
<dbReference type="EMBL" id="CP003345">
    <property type="protein sequence ID" value="AFM02604.1"/>
    <property type="molecule type" value="Genomic_DNA"/>
</dbReference>
<dbReference type="KEGG" id="fli:Fleli_0101"/>
<sequence length="196" mass="21802" precursor="true">MNKIIKYRFLLLSISLVYLIGLSSCGTTKPSTSSTASVYNEDLGAFRMALATYKAPTKEVNKTENTETTTISQGSKNVPTSDLIAVDALLSRLAEKNSEFKSLPGYRIQLYTGSDSDKANAVKNKASYILSRHGLRAESVYEQPLFKIKAGYFISQLEAQRQLVAIKDDFPEAILVPDKISMSILRARYQDIKEED</sequence>
<gene>
    <name evidence="3" type="ordered locus">Fleli_0101</name>
</gene>